<keyword evidence="1" id="KW-0812">Transmembrane</keyword>
<dbReference type="KEGG" id="ehx:EMIHUDRAFT_110055"/>
<dbReference type="EnsemblProtists" id="EOD37051">
    <property type="protein sequence ID" value="EOD37051"/>
    <property type="gene ID" value="EMIHUDRAFT_110055"/>
</dbReference>
<reference evidence="2" key="2">
    <citation type="submission" date="2024-10" db="UniProtKB">
        <authorList>
            <consortium name="EnsemblProtists"/>
        </authorList>
    </citation>
    <scope>IDENTIFICATION</scope>
</reference>
<reference evidence="3" key="1">
    <citation type="journal article" date="2013" name="Nature">
        <title>Pan genome of the phytoplankton Emiliania underpins its global distribution.</title>
        <authorList>
            <person name="Read B.A."/>
            <person name="Kegel J."/>
            <person name="Klute M.J."/>
            <person name="Kuo A."/>
            <person name="Lefebvre S.C."/>
            <person name="Maumus F."/>
            <person name="Mayer C."/>
            <person name="Miller J."/>
            <person name="Monier A."/>
            <person name="Salamov A."/>
            <person name="Young J."/>
            <person name="Aguilar M."/>
            <person name="Claverie J.M."/>
            <person name="Frickenhaus S."/>
            <person name="Gonzalez K."/>
            <person name="Herman E.K."/>
            <person name="Lin Y.C."/>
            <person name="Napier J."/>
            <person name="Ogata H."/>
            <person name="Sarno A.F."/>
            <person name="Shmutz J."/>
            <person name="Schroeder D."/>
            <person name="de Vargas C."/>
            <person name="Verret F."/>
            <person name="von Dassow P."/>
            <person name="Valentin K."/>
            <person name="Van de Peer Y."/>
            <person name="Wheeler G."/>
            <person name="Dacks J.B."/>
            <person name="Delwiche C.F."/>
            <person name="Dyhrman S.T."/>
            <person name="Glockner G."/>
            <person name="John U."/>
            <person name="Richards T."/>
            <person name="Worden A.Z."/>
            <person name="Zhang X."/>
            <person name="Grigoriev I.V."/>
            <person name="Allen A.E."/>
            <person name="Bidle K."/>
            <person name="Borodovsky M."/>
            <person name="Bowler C."/>
            <person name="Brownlee C."/>
            <person name="Cock J.M."/>
            <person name="Elias M."/>
            <person name="Gladyshev V.N."/>
            <person name="Groth M."/>
            <person name="Guda C."/>
            <person name="Hadaegh A."/>
            <person name="Iglesias-Rodriguez M.D."/>
            <person name="Jenkins J."/>
            <person name="Jones B.M."/>
            <person name="Lawson T."/>
            <person name="Leese F."/>
            <person name="Lindquist E."/>
            <person name="Lobanov A."/>
            <person name="Lomsadze A."/>
            <person name="Malik S.B."/>
            <person name="Marsh M.E."/>
            <person name="Mackinder L."/>
            <person name="Mock T."/>
            <person name="Mueller-Roeber B."/>
            <person name="Pagarete A."/>
            <person name="Parker M."/>
            <person name="Probert I."/>
            <person name="Quesneville H."/>
            <person name="Raines C."/>
            <person name="Rensing S.A."/>
            <person name="Riano-Pachon D.M."/>
            <person name="Richier S."/>
            <person name="Rokitta S."/>
            <person name="Shiraiwa Y."/>
            <person name="Soanes D.M."/>
            <person name="van der Giezen M."/>
            <person name="Wahlund T.M."/>
            <person name="Williams B."/>
            <person name="Wilson W."/>
            <person name="Wolfe G."/>
            <person name="Wurch L.L."/>
        </authorList>
    </citation>
    <scope>NUCLEOTIDE SEQUENCE</scope>
</reference>
<proteinExistence type="predicted"/>
<dbReference type="RefSeq" id="XP_005789480.1">
    <property type="nucleotide sequence ID" value="XM_005789423.1"/>
</dbReference>
<dbReference type="Proteomes" id="UP000013827">
    <property type="component" value="Unassembled WGS sequence"/>
</dbReference>
<organism evidence="2 3">
    <name type="scientific">Emiliania huxleyi (strain CCMP1516)</name>
    <dbReference type="NCBI Taxonomy" id="280463"/>
    <lineage>
        <taxon>Eukaryota</taxon>
        <taxon>Haptista</taxon>
        <taxon>Haptophyta</taxon>
        <taxon>Prymnesiophyceae</taxon>
        <taxon>Isochrysidales</taxon>
        <taxon>Noelaerhabdaceae</taxon>
        <taxon>Emiliania</taxon>
    </lineage>
</organism>
<keyword evidence="1" id="KW-1133">Transmembrane helix</keyword>
<dbReference type="GO" id="GO:0016020">
    <property type="term" value="C:membrane"/>
    <property type="evidence" value="ECO:0007669"/>
    <property type="project" value="UniProtKB-SubCell"/>
</dbReference>
<dbReference type="GeneID" id="17282321"/>
<dbReference type="HOGENOM" id="CLU_1771574_0_0_1"/>
<evidence type="ECO:0000256" key="1">
    <source>
        <dbReference type="SAM" id="Phobius"/>
    </source>
</evidence>
<feature type="transmembrane region" description="Helical" evidence="1">
    <location>
        <begin position="67"/>
        <end position="86"/>
    </location>
</feature>
<keyword evidence="1" id="KW-0472">Membrane</keyword>
<evidence type="ECO:0000313" key="3">
    <source>
        <dbReference type="Proteomes" id="UP000013827"/>
    </source>
</evidence>
<feature type="transmembrane region" description="Helical" evidence="1">
    <location>
        <begin position="93"/>
        <end position="115"/>
    </location>
</feature>
<protein>
    <submittedName>
        <fullName evidence="2">Uncharacterized protein</fullName>
    </submittedName>
</protein>
<keyword evidence="3" id="KW-1185">Reference proteome</keyword>
<accession>A0A0D3KMR6</accession>
<evidence type="ECO:0000313" key="2">
    <source>
        <dbReference type="EnsemblProtists" id="EOD37051"/>
    </source>
</evidence>
<dbReference type="AlphaFoldDB" id="A0A0D3KMR6"/>
<sequence>MQRRYLLLASVQAAVLRGGADVVGRSLIPAEAYALDVEATNVYRLLEASAGSETTPEIIVLKCTADYFIWAPIANTLYLVLVPLLMGQTPAAAFQIMLDGFGAVSLLELCIWTPYNLLSFRFLPLELRPPTQSALAALFTIGLSLYC</sequence>
<dbReference type="PaxDb" id="2903-EOD37051"/>
<name>A0A0D3KMR6_EMIH1</name>